<sequence length="240" mass="25795">MKYRQQGLSLIELMVSMALGLIIVLGVTQAFISAKNTYLTQNAASAMQEDARYLLSRMSQEIRMAGMFGCLATITPPANSPLVFKDAQTTPISWTLDNANGNRLMLVTADVGSASTAPTWTVLSDCLATATAYNGAAVAASGQQAFLIRQVFYSFRNNTIYTGAVGAQQPLISNVSEFNVSFGLAADATSAAVTSYVAAPTKVQMELIRTVRLSLKMTDPNNRARDQSYSVVAALRNRLQ</sequence>
<evidence type="ECO:0000256" key="1">
    <source>
        <dbReference type="SAM" id="Phobius"/>
    </source>
</evidence>
<dbReference type="InterPro" id="IPR012902">
    <property type="entry name" value="N_methyl_site"/>
</dbReference>
<organism evidence="2 3">
    <name type="scientific">Pseudomonas quercus</name>
    <dbReference type="NCBI Taxonomy" id="2722792"/>
    <lineage>
        <taxon>Bacteria</taxon>
        <taxon>Pseudomonadati</taxon>
        <taxon>Pseudomonadota</taxon>
        <taxon>Gammaproteobacteria</taxon>
        <taxon>Pseudomonadales</taxon>
        <taxon>Pseudomonadaceae</taxon>
        <taxon>Pseudomonas</taxon>
    </lineage>
</organism>
<feature type="transmembrane region" description="Helical" evidence="1">
    <location>
        <begin position="7"/>
        <end position="32"/>
    </location>
</feature>
<keyword evidence="1" id="KW-1133">Transmembrane helix</keyword>
<keyword evidence="1" id="KW-0812">Transmembrane</keyword>
<dbReference type="Pfam" id="PF07963">
    <property type="entry name" value="N_methyl"/>
    <property type="match status" value="1"/>
</dbReference>
<proteinExistence type="predicted"/>
<reference evidence="2 3" key="1">
    <citation type="submission" date="2020-03" db="EMBL/GenBank/DDBJ databases">
        <authorList>
            <person name="Wang L."/>
            <person name="He N."/>
            <person name="Li Y."/>
            <person name="Fang Y."/>
            <person name="Zhang F."/>
        </authorList>
    </citation>
    <scope>NUCLEOTIDE SEQUENCE [LARGE SCALE GENOMIC DNA]</scope>
    <source>
        <strain evidence="3">hsmgli-8</strain>
    </source>
</reference>
<dbReference type="RefSeq" id="WP_168084070.1">
    <property type="nucleotide sequence ID" value="NZ_JAAVJI010000005.1"/>
</dbReference>
<dbReference type="EMBL" id="JAAVJI010000005">
    <property type="protein sequence ID" value="NJP01505.1"/>
    <property type="molecule type" value="Genomic_DNA"/>
</dbReference>
<evidence type="ECO:0000313" key="3">
    <source>
        <dbReference type="Proteomes" id="UP000746535"/>
    </source>
</evidence>
<name>A0ABX0YDU3_9PSED</name>
<protein>
    <submittedName>
        <fullName evidence="2">Prepilin-type N-terminal cleavage/methylation domain-containing protein</fullName>
    </submittedName>
</protein>
<gene>
    <name evidence="2" type="ORF">HBH25_11640</name>
</gene>
<dbReference type="NCBIfam" id="TIGR02532">
    <property type="entry name" value="IV_pilin_GFxxxE"/>
    <property type="match status" value="1"/>
</dbReference>
<comment type="caution">
    <text evidence="2">The sequence shown here is derived from an EMBL/GenBank/DDBJ whole genome shotgun (WGS) entry which is preliminary data.</text>
</comment>
<dbReference type="Proteomes" id="UP000746535">
    <property type="component" value="Unassembled WGS sequence"/>
</dbReference>
<accession>A0ABX0YDU3</accession>
<keyword evidence="3" id="KW-1185">Reference proteome</keyword>
<dbReference type="PROSITE" id="PS00409">
    <property type="entry name" value="PROKAR_NTER_METHYL"/>
    <property type="match status" value="1"/>
</dbReference>
<evidence type="ECO:0000313" key="2">
    <source>
        <dbReference type="EMBL" id="NJP01505.1"/>
    </source>
</evidence>
<keyword evidence="1" id="KW-0472">Membrane</keyword>